<comment type="similarity">
    <text evidence="1">Belongs to the 'phage' integrase family.</text>
</comment>
<keyword evidence="3" id="KW-0238">DNA-binding</keyword>
<evidence type="ECO:0000313" key="7">
    <source>
        <dbReference type="EMBL" id="GAA5189495.1"/>
    </source>
</evidence>
<feature type="region of interest" description="Disordered" evidence="5">
    <location>
        <begin position="152"/>
        <end position="172"/>
    </location>
</feature>
<dbReference type="InterPro" id="IPR002104">
    <property type="entry name" value="Integrase_catalytic"/>
</dbReference>
<comment type="caution">
    <text evidence="7">The sequence shown here is derived from an EMBL/GenBank/DDBJ whole genome shotgun (WGS) entry which is preliminary data.</text>
</comment>
<dbReference type="PROSITE" id="PS51898">
    <property type="entry name" value="TYR_RECOMBINASE"/>
    <property type="match status" value="1"/>
</dbReference>
<dbReference type="Pfam" id="PF00589">
    <property type="entry name" value="Phage_integrase"/>
    <property type="match status" value="1"/>
</dbReference>
<dbReference type="InterPro" id="IPR050808">
    <property type="entry name" value="Phage_Integrase"/>
</dbReference>
<evidence type="ECO:0000256" key="2">
    <source>
        <dbReference type="ARBA" id="ARBA00022908"/>
    </source>
</evidence>
<dbReference type="InterPro" id="IPR010998">
    <property type="entry name" value="Integrase_recombinase_N"/>
</dbReference>
<gene>
    <name evidence="7" type="ORF">GCM10025772_12020</name>
</gene>
<organism evidence="7 8">
    <name type="scientific">Ferrimonas gelatinilytica</name>
    <dbReference type="NCBI Taxonomy" id="1255257"/>
    <lineage>
        <taxon>Bacteria</taxon>
        <taxon>Pseudomonadati</taxon>
        <taxon>Pseudomonadota</taxon>
        <taxon>Gammaproteobacteria</taxon>
        <taxon>Alteromonadales</taxon>
        <taxon>Ferrimonadaceae</taxon>
        <taxon>Ferrimonas</taxon>
    </lineage>
</organism>
<keyword evidence="4" id="KW-0233">DNA recombination</keyword>
<feature type="domain" description="Tyr recombinase" evidence="6">
    <location>
        <begin position="174"/>
        <end position="358"/>
    </location>
</feature>
<dbReference type="Proteomes" id="UP001501600">
    <property type="component" value="Unassembled WGS sequence"/>
</dbReference>
<keyword evidence="8" id="KW-1185">Reference proteome</keyword>
<evidence type="ECO:0000256" key="3">
    <source>
        <dbReference type="ARBA" id="ARBA00023125"/>
    </source>
</evidence>
<dbReference type="PANTHER" id="PTHR30629">
    <property type="entry name" value="PROPHAGE INTEGRASE"/>
    <property type="match status" value="1"/>
</dbReference>
<keyword evidence="2" id="KW-0229">DNA integration</keyword>
<dbReference type="InterPro" id="IPR011010">
    <property type="entry name" value="DNA_brk_join_enz"/>
</dbReference>
<accession>A0ABP9S1V9</accession>
<protein>
    <submittedName>
        <fullName evidence="7">Integrase domain-containing protein</fullName>
    </submittedName>
</protein>
<evidence type="ECO:0000259" key="6">
    <source>
        <dbReference type="PROSITE" id="PS51898"/>
    </source>
</evidence>
<dbReference type="SUPFAM" id="SSF56349">
    <property type="entry name" value="DNA breaking-rejoining enzymes"/>
    <property type="match status" value="1"/>
</dbReference>
<evidence type="ECO:0000256" key="4">
    <source>
        <dbReference type="ARBA" id="ARBA00023172"/>
    </source>
</evidence>
<dbReference type="Gene3D" id="1.10.443.10">
    <property type="entry name" value="Intergrase catalytic core"/>
    <property type="match status" value="1"/>
</dbReference>
<reference evidence="8" key="1">
    <citation type="journal article" date="2019" name="Int. J. Syst. Evol. Microbiol.">
        <title>The Global Catalogue of Microorganisms (GCM) 10K type strain sequencing project: providing services to taxonomists for standard genome sequencing and annotation.</title>
        <authorList>
            <consortium name="The Broad Institute Genomics Platform"/>
            <consortium name="The Broad Institute Genome Sequencing Center for Infectious Disease"/>
            <person name="Wu L."/>
            <person name="Ma J."/>
        </authorList>
    </citation>
    <scope>NUCLEOTIDE SEQUENCE [LARGE SCALE GENOMIC DNA]</scope>
    <source>
        <strain evidence="8">JCM 18720</strain>
    </source>
</reference>
<evidence type="ECO:0000256" key="5">
    <source>
        <dbReference type="SAM" id="MobiDB-lite"/>
    </source>
</evidence>
<dbReference type="Gene3D" id="1.10.150.130">
    <property type="match status" value="1"/>
</dbReference>
<evidence type="ECO:0000313" key="8">
    <source>
        <dbReference type="Proteomes" id="UP001501600"/>
    </source>
</evidence>
<proteinExistence type="inferred from homology"/>
<evidence type="ECO:0000256" key="1">
    <source>
        <dbReference type="ARBA" id="ARBA00008857"/>
    </source>
</evidence>
<dbReference type="InterPro" id="IPR013762">
    <property type="entry name" value="Integrase-like_cat_sf"/>
</dbReference>
<dbReference type="EMBL" id="BAABLF010000006">
    <property type="protein sequence ID" value="GAA5189495.1"/>
    <property type="molecule type" value="Genomic_DNA"/>
</dbReference>
<dbReference type="PANTHER" id="PTHR30629:SF2">
    <property type="entry name" value="PROPHAGE INTEGRASE INTS-RELATED"/>
    <property type="match status" value="1"/>
</dbReference>
<dbReference type="RefSeq" id="WP_345316141.1">
    <property type="nucleotide sequence ID" value="NZ_BAABLF010000006.1"/>
</dbReference>
<name>A0ABP9S1V9_9GAMM</name>
<sequence length="372" mass="42303">MPQGTKSSKQLTLGYAPEMTLSEARSRWEVAYLAHKRHQCPEQALAIADGKGEMTVAELVRKYLVKYAKVHTKPQTYKGYDDTLHRELLPNYSHLPATHLNQNHVRAILLEICRRAKEERGRSGIRSAQKALQAIKGMYKVATGRNKKLGNLEPWLPIGHPDPTEGVNPGTEDARIADMSRDELRGMLRAMRAEEVLNRTAHDALLMILYTFGRVTEVCEMRWEHVDFSEGTWQLPGTETKNGLPQRVMLSPQALSLLERRKASANGRPWVFAQERDGSKPLTADRLGALVRENRKALGFAEGREVTPYWLRHRALTWLKEEGANKDIRDRLSNHKGEGVDAIYTHTANMDQLAQEWTQKWADALESWRADA</sequence>